<dbReference type="Proteomes" id="UP000707352">
    <property type="component" value="Unassembled WGS sequence"/>
</dbReference>
<dbReference type="InterPro" id="IPR011051">
    <property type="entry name" value="RmlC_Cupin_sf"/>
</dbReference>
<dbReference type="Gene3D" id="2.60.120.10">
    <property type="entry name" value="Jelly Rolls"/>
    <property type="match status" value="1"/>
</dbReference>
<evidence type="ECO:0000313" key="3">
    <source>
        <dbReference type="Proteomes" id="UP000707352"/>
    </source>
</evidence>
<protein>
    <submittedName>
        <fullName evidence="2">Cupin domain-containing protein</fullName>
    </submittedName>
</protein>
<dbReference type="InterPro" id="IPR013096">
    <property type="entry name" value="Cupin_2"/>
</dbReference>
<reference evidence="2 3" key="1">
    <citation type="submission" date="2020-03" db="EMBL/GenBank/DDBJ databases">
        <title>The genome sequence of Microvirga sp. c23x22.</title>
        <authorList>
            <person name="Zhang X."/>
        </authorList>
    </citation>
    <scope>NUCLEOTIDE SEQUENCE [LARGE SCALE GENOMIC DNA]</scope>
    <source>
        <strain evidence="3">c23x22</strain>
    </source>
</reference>
<dbReference type="Pfam" id="PF07883">
    <property type="entry name" value="Cupin_2"/>
    <property type="match status" value="1"/>
</dbReference>
<dbReference type="PANTHER" id="PTHR36440">
    <property type="entry name" value="PUTATIVE (AFU_ORTHOLOGUE AFUA_8G07350)-RELATED"/>
    <property type="match status" value="1"/>
</dbReference>
<dbReference type="EMBL" id="JAATJS010000002">
    <property type="protein sequence ID" value="NIX76115.1"/>
    <property type="molecule type" value="Genomic_DNA"/>
</dbReference>
<dbReference type="SUPFAM" id="SSF51182">
    <property type="entry name" value="RmlC-like cupins"/>
    <property type="match status" value="1"/>
</dbReference>
<dbReference type="InterPro" id="IPR053146">
    <property type="entry name" value="QDO-like"/>
</dbReference>
<dbReference type="RefSeq" id="WP_167672018.1">
    <property type="nucleotide sequence ID" value="NZ_JAATJS010000002.1"/>
</dbReference>
<comment type="caution">
    <text evidence="2">The sequence shown here is derived from an EMBL/GenBank/DDBJ whole genome shotgun (WGS) entry which is preliminary data.</text>
</comment>
<keyword evidence="3" id="KW-1185">Reference proteome</keyword>
<sequence length="175" mass="20008">MLNRKQPTRPQTAIRQAQEGDKISLGAEELRYVFTSQETNGAFDLIERVVSPNFESPPVANGHTKEDFLYYLLEGRLIFRLDSEEVELKTGASLFVPRGVFFRWWNPDPIAARVLALYTPGGFGEYFREVISHAAKRTDKVHDYGATLTAVMALHAKYGMKEESKWRDRLRNDPA</sequence>
<evidence type="ECO:0000259" key="1">
    <source>
        <dbReference type="Pfam" id="PF07883"/>
    </source>
</evidence>
<accession>A0ABX0VAU5</accession>
<proteinExistence type="predicted"/>
<name>A0ABX0VAU5_9HYPH</name>
<feature type="domain" description="Cupin type-2" evidence="1">
    <location>
        <begin position="52"/>
        <end position="117"/>
    </location>
</feature>
<dbReference type="InterPro" id="IPR014710">
    <property type="entry name" value="RmlC-like_jellyroll"/>
</dbReference>
<gene>
    <name evidence="2" type="ORF">HB375_05735</name>
</gene>
<dbReference type="PANTHER" id="PTHR36440:SF1">
    <property type="entry name" value="PUTATIVE (AFU_ORTHOLOGUE AFUA_8G07350)-RELATED"/>
    <property type="match status" value="1"/>
</dbReference>
<organism evidence="2 3">
    <name type="scientific">Microvirga terricola</name>
    <dbReference type="NCBI Taxonomy" id="2719797"/>
    <lineage>
        <taxon>Bacteria</taxon>
        <taxon>Pseudomonadati</taxon>
        <taxon>Pseudomonadota</taxon>
        <taxon>Alphaproteobacteria</taxon>
        <taxon>Hyphomicrobiales</taxon>
        <taxon>Methylobacteriaceae</taxon>
        <taxon>Microvirga</taxon>
    </lineage>
</organism>
<evidence type="ECO:0000313" key="2">
    <source>
        <dbReference type="EMBL" id="NIX76115.1"/>
    </source>
</evidence>